<dbReference type="GO" id="GO:0005886">
    <property type="term" value="C:plasma membrane"/>
    <property type="evidence" value="ECO:0007669"/>
    <property type="project" value="UniProtKB-ARBA"/>
</dbReference>
<dbReference type="KEGG" id="asla:NCTC11923_02338"/>
<keyword evidence="8" id="KW-1185">Reference proteome</keyword>
<protein>
    <submittedName>
        <fullName evidence="7">Cobalt transport protein CbiQ</fullName>
    </submittedName>
</protein>
<feature type="transmembrane region" description="Helical" evidence="6">
    <location>
        <begin position="227"/>
        <end position="246"/>
    </location>
</feature>
<keyword evidence="5 6" id="KW-0472">Membrane</keyword>
<dbReference type="AlphaFoldDB" id="A0A3S4WID2"/>
<dbReference type="EMBL" id="LR134363">
    <property type="protein sequence ID" value="VEG75666.1"/>
    <property type="molecule type" value="Genomic_DNA"/>
</dbReference>
<dbReference type="InterPro" id="IPR051611">
    <property type="entry name" value="ECF_transporter_component"/>
</dbReference>
<dbReference type="InterPro" id="IPR003339">
    <property type="entry name" value="ABC/ECF_trnsptr_transmembrane"/>
</dbReference>
<proteinExistence type="predicted"/>
<accession>A0A3S4WID2</accession>
<gene>
    <name evidence="7" type="ORF">NCTC11923_02338</name>
</gene>
<reference evidence="7 8" key="1">
    <citation type="submission" date="2018-12" db="EMBL/GenBank/DDBJ databases">
        <authorList>
            <consortium name="Pathogen Informatics"/>
        </authorList>
    </citation>
    <scope>NUCLEOTIDE SEQUENCE [LARGE SCALE GENOMIC DNA]</scope>
    <source>
        <strain evidence="7 8">NCTC11923</strain>
    </source>
</reference>
<organism evidence="7 8">
    <name type="scientific">Actinomyces slackii</name>
    <dbReference type="NCBI Taxonomy" id="52774"/>
    <lineage>
        <taxon>Bacteria</taxon>
        <taxon>Bacillati</taxon>
        <taxon>Actinomycetota</taxon>
        <taxon>Actinomycetes</taxon>
        <taxon>Actinomycetales</taxon>
        <taxon>Actinomycetaceae</taxon>
        <taxon>Actinomyces</taxon>
    </lineage>
</organism>
<dbReference type="Pfam" id="PF02361">
    <property type="entry name" value="CbiQ"/>
    <property type="match status" value="1"/>
</dbReference>
<evidence type="ECO:0000256" key="1">
    <source>
        <dbReference type="ARBA" id="ARBA00004141"/>
    </source>
</evidence>
<keyword evidence="2" id="KW-1003">Cell membrane</keyword>
<keyword evidence="3 6" id="KW-0812">Transmembrane</keyword>
<evidence type="ECO:0000256" key="2">
    <source>
        <dbReference type="ARBA" id="ARBA00022475"/>
    </source>
</evidence>
<comment type="subcellular location">
    <subcellularLocation>
        <location evidence="1">Membrane</location>
        <topology evidence="1">Multi-pass membrane protein</topology>
    </subcellularLocation>
</comment>
<dbReference type="PANTHER" id="PTHR34857">
    <property type="entry name" value="SLL0384 PROTEIN"/>
    <property type="match status" value="1"/>
</dbReference>
<evidence type="ECO:0000313" key="7">
    <source>
        <dbReference type="EMBL" id="VEG75666.1"/>
    </source>
</evidence>
<evidence type="ECO:0000313" key="8">
    <source>
        <dbReference type="Proteomes" id="UP000276899"/>
    </source>
</evidence>
<dbReference type="PANTHER" id="PTHR34857:SF2">
    <property type="entry name" value="SLL0384 PROTEIN"/>
    <property type="match status" value="1"/>
</dbReference>
<keyword evidence="4 6" id="KW-1133">Transmembrane helix</keyword>
<sequence>MSTHAPQAAHPALPRRASVRCGADPRSRLLLMIVINIIVMGRSSGWLLWVAAAIVGLALVHDLRLRAAAIYTVVLGASVLAMALIRWWPGGPSVALGIIGFWVLRFTIALSAGAWFVSTTRVTELVAAMHAARLPRVLIIPLSVIFRFLPVALEEIGGVAEAMALRGYTGSYWCRHPLAAIEKLVVPVLAASARTADELSAAALIRGLGVSDRPTSVVRLRWGVPDAVVAAICLALTGALLAQNAVPWT</sequence>
<feature type="transmembrane region" description="Helical" evidence="6">
    <location>
        <begin position="67"/>
        <end position="88"/>
    </location>
</feature>
<dbReference type="STRING" id="1278298.GCA_000428685_01328"/>
<evidence type="ECO:0000256" key="6">
    <source>
        <dbReference type="SAM" id="Phobius"/>
    </source>
</evidence>
<name>A0A3S4WID2_9ACTO</name>
<evidence type="ECO:0000256" key="5">
    <source>
        <dbReference type="ARBA" id="ARBA00023136"/>
    </source>
</evidence>
<evidence type="ECO:0000256" key="4">
    <source>
        <dbReference type="ARBA" id="ARBA00022989"/>
    </source>
</evidence>
<feature type="transmembrane region" description="Helical" evidence="6">
    <location>
        <begin position="94"/>
        <end position="117"/>
    </location>
</feature>
<feature type="transmembrane region" description="Helical" evidence="6">
    <location>
        <begin position="29"/>
        <end position="60"/>
    </location>
</feature>
<dbReference type="Proteomes" id="UP000276899">
    <property type="component" value="Chromosome"/>
</dbReference>
<evidence type="ECO:0000256" key="3">
    <source>
        <dbReference type="ARBA" id="ARBA00022692"/>
    </source>
</evidence>
<dbReference type="RefSeq" id="WP_126412348.1">
    <property type="nucleotide sequence ID" value="NZ_CBCRWE010000035.1"/>
</dbReference>
<dbReference type="CDD" id="cd16914">
    <property type="entry name" value="EcfT"/>
    <property type="match status" value="1"/>
</dbReference>